<feature type="compositionally biased region" description="Low complexity" evidence="1">
    <location>
        <begin position="454"/>
        <end position="465"/>
    </location>
</feature>
<keyword evidence="3" id="KW-1185">Reference proteome</keyword>
<dbReference type="EMBL" id="JYNX01000058">
    <property type="protein sequence ID" value="KMO73859.1"/>
    <property type="molecule type" value="Genomic_DNA"/>
</dbReference>
<gene>
    <name evidence="2" type="ORF">MCHUDSM44219_03911</name>
</gene>
<proteinExistence type="predicted"/>
<protein>
    <recommendedName>
        <fullName evidence="4">PE-PGRS family protein</fullName>
    </recommendedName>
</protein>
<sequence length="465" mass="45439">MHAIDRRPAAAGVALLGATVIAASAVLPAANFSLPQALSPHVLFTDVGLTAASDPLELYRTVFLEAGANLKTLLENTHPGQVVGQLIANQISSAVALGHGLATAGGGVADALTTQVPELVDTAFTELAAGNIAGATNALLQIPLAVVVPAAGLLPVLGDVLTKPLQNVINVIHAFTADPLATLLAVSGFIAPLISIPAAAAEAIQTVVSSVGTGDPKALVHALVSAPAVFLGGVLNGGIGPDLGPLVSPGLPVKAGGLLSSAGFVFNDDGSFYLNTGGPLYSLQQVLKLVKDAITPATTPATTPVPATDEVTAIPSAGAATVTLTTKDAAPAEDAAPIKDAAPAADDASAHPAAPVDPRPATTDDGAETAPSDTGDAASDPVAPPSSTPEHDAEAATGEATDEPASPRSGEATKSDDDTAGAHPAGGAVGSGDAAGATRPTSARPTAQHHLPRAVGKAKAAAHAG</sequence>
<evidence type="ECO:0008006" key="4">
    <source>
        <dbReference type="Google" id="ProtNLM"/>
    </source>
</evidence>
<dbReference type="PATRIC" id="fig|1800.3.peg.3940"/>
<evidence type="ECO:0000313" key="2">
    <source>
        <dbReference type="EMBL" id="KMO73859.1"/>
    </source>
</evidence>
<reference evidence="2 3" key="1">
    <citation type="journal article" date="2015" name="Genome Biol. Evol.">
        <title>Characterization of Three Mycobacterium spp. with Potential Use in Bioremediation by Genome Sequencing and Comparative Genomics.</title>
        <authorList>
            <person name="Das S."/>
            <person name="Pettersson B.M."/>
            <person name="Behra P.R."/>
            <person name="Ramesh M."/>
            <person name="Dasgupta S."/>
            <person name="Bhattacharya A."/>
            <person name="Kirsebom L.A."/>
        </authorList>
    </citation>
    <scope>NUCLEOTIDE SEQUENCE [LARGE SCALE GENOMIC DNA]</scope>
    <source>
        <strain evidence="2 3">DSM 44219</strain>
    </source>
</reference>
<dbReference type="AlphaFoldDB" id="A0A0J6VUK6"/>
<dbReference type="Proteomes" id="UP000036176">
    <property type="component" value="Unassembled WGS sequence"/>
</dbReference>
<organism evidence="2 3">
    <name type="scientific">Mycolicibacterium chubuense</name>
    <name type="common">Mycobacterium chubuense</name>
    <dbReference type="NCBI Taxonomy" id="1800"/>
    <lineage>
        <taxon>Bacteria</taxon>
        <taxon>Bacillati</taxon>
        <taxon>Actinomycetota</taxon>
        <taxon>Actinomycetes</taxon>
        <taxon>Mycobacteriales</taxon>
        <taxon>Mycobacteriaceae</taxon>
        <taxon>Mycolicibacterium</taxon>
    </lineage>
</organism>
<feature type="region of interest" description="Disordered" evidence="1">
    <location>
        <begin position="340"/>
        <end position="465"/>
    </location>
</feature>
<accession>A0A0J6VUK6</accession>
<feature type="compositionally biased region" description="Low complexity" evidence="1">
    <location>
        <begin position="340"/>
        <end position="356"/>
    </location>
</feature>
<evidence type="ECO:0000256" key="1">
    <source>
        <dbReference type="SAM" id="MobiDB-lite"/>
    </source>
</evidence>
<name>A0A0J6VUK6_MYCCU</name>
<dbReference type="RefSeq" id="WP_048419840.1">
    <property type="nucleotide sequence ID" value="NZ_JYNX01000058.1"/>
</dbReference>
<dbReference type="OrthoDB" id="4604193at2"/>
<comment type="caution">
    <text evidence="2">The sequence shown here is derived from an EMBL/GenBank/DDBJ whole genome shotgun (WGS) entry which is preliminary data.</text>
</comment>
<evidence type="ECO:0000313" key="3">
    <source>
        <dbReference type="Proteomes" id="UP000036176"/>
    </source>
</evidence>